<dbReference type="CDD" id="cd00093">
    <property type="entry name" value="HTH_XRE"/>
    <property type="match status" value="1"/>
</dbReference>
<dbReference type="PROSITE" id="PS50943">
    <property type="entry name" value="HTH_CROC1"/>
    <property type="match status" value="1"/>
</dbReference>
<comment type="caution">
    <text evidence="3">The sequence shown here is derived from an EMBL/GenBank/DDBJ whole genome shotgun (WGS) entry which is preliminary data.</text>
</comment>
<feature type="compositionally biased region" description="Low complexity" evidence="1">
    <location>
        <begin position="204"/>
        <end position="252"/>
    </location>
</feature>
<gene>
    <name evidence="3" type="ORF">KVH32_00115</name>
</gene>
<dbReference type="Pfam" id="PF13560">
    <property type="entry name" value="HTH_31"/>
    <property type="match status" value="1"/>
</dbReference>
<dbReference type="SMART" id="SM00530">
    <property type="entry name" value="HTH_XRE"/>
    <property type="match status" value="1"/>
</dbReference>
<feature type="region of interest" description="Disordered" evidence="1">
    <location>
        <begin position="80"/>
        <end position="137"/>
    </location>
</feature>
<protein>
    <submittedName>
        <fullName evidence="3">Helix-turn-helix domain-containing protein</fullName>
    </submittedName>
</protein>
<feature type="region of interest" description="Disordered" evidence="1">
    <location>
        <begin position="190"/>
        <end position="263"/>
    </location>
</feature>
<evidence type="ECO:0000313" key="4">
    <source>
        <dbReference type="Proteomes" id="UP000758701"/>
    </source>
</evidence>
<dbReference type="Gene3D" id="1.10.260.40">
    <property type="entry name" value="lambda repressor-like DNA-binding domains"/>
    <property type="match status" value="1"/>
</dbReference>
<feature type="domain" description="HTH cro/C1-type" evidence="2">
    <location>
        <begin position="10"/>
        <end position="65"/>
    </location>
</feature>
<evidence type="ECO:0000259" key="2">
    <source>
        <dbReference type="PROSITE" id="PS50943"/>
    </source>
</evidence>
<proteinExistence type="predicted"/>
<evidence type="ECO:0000256" key="1">
    <source>
        <dbReference type="SAM" id="MobiDB-lite"/>
    </source>
</evidence>
<dbReference type="SUPFAM" id="SSF47413">
    <property type="entry name" value="lambda repressor-like DNA-binding domains"/>
    <property type="match status" value="1"/>
</dbReference>
<reference evidence="3 4" key="1">
    <citation type="submission" date="2021-06" db="EMBL/GenBank/DDBJ databases">
        <title>Ecological speciation of a Streptomyces species isolated from different habitats and geographic origins.</title>
        <authorList>
            <person name="Wang J."/>
        </authorList>
    </citation>
    <scope>NUCLEOTIDE SEQUENCE [LARGE SCALE GENOMIC DNA]</scope>
    <source>
        <strain evidence="3 4">FXJ8.012</strain>
    </source>
</reference>
<organism evidence="3 4">
    <name type="scientific">Streptomyces olivaceus</name>
    <dbReference type="NCBI Taxonomy" id="47716"/>
    <lineage>
        <taxon>Bacteria</taxon>
        <taxon>Bacillati</taxon>
        <taxon>Actinomycetota</taxon>
        <taxon>Actinomycetes</taxon>
        <taxon>Kitasatosporales</taxon>
        <taxon>Streptomycetaceae</taxon>
        <taxon>Streptomyces</taxon>
    </lineage>
</organism>
<dbReference type="InterPro" id="IPR010982">
    <property type="entry name" value="Lambda_DNA-bd_dom_sf"/>
</dbReference>
<evidence type="ECO:0000313" key="3">
    <source>
        <dbReference type="EMBL" id="MBZ6149574.1"/>
    </source>
</evidence>
<dbReference type="Proteomes" id="UP000758701">
    <property type="component" value="Unassembled WGS sequence"/>
</dbReference>
<keyword evidence="4" id="KW-1185">Reference proteome</keyword>
<dbReference type="InterPro" id="IPR001387">
    <property type="entry name" value="Cro/C1-type_HTH"/>
</dbReference>
<dbReference type="RefSeq" id="WP_224309093.1">
    <property type="nucleotide sequence ID" value="NZ_JAHSST010000001.1"/>
</dbReference>
<name>A0ABS7VV54_STROV</name>
<dbReference type="EMBL" id="JAHSTP010000001">
    <property type="protein sequence ID" value="MBZ6149574.1"/>
    <property type="molecule type" value="Genomic_DNA"/>
</dbReference>
<sequence length="457" mass="47363">MAGDDFAGLLRELKERSGLSYGALGKRLHMSGSTLHRYVNGEVVPVEFAPVERLARACRATPGELLELHRRWIRADALRGVKKGEESEEGAGKDGAVTDGTVKEEAVAENEGDGPGGEEGNEPAAPAPPTAPAVPDAPLVRDAPVAATAPAVPVPPRRRVPRVALYAATGVVAVSAAVALALNLLADPDEKEHHGPAGAVAQNSAPESEAATGSPSPSGSETSSPSASASASVSASGSVSAAPSGPGAAGPSREAPDDGPLFTVSTTPYHWDVPCDHAFLVDRSPKNVPKPPPLQGAVGWAVPLKAVSANRQMAVLTVQGTGADTVVLNDLHVRVVSSGPPLDWNQYVMGNGCGGQVDTKAFDVSLDLGTPLATPIGGQRDFPYSVTKNDPEVFFVNAHTSGHDVSWYLELEWSSGGRHGIMRVDDHGRPFRTSASRDDSYYAYPLGGKGWELVEGG</sequence>
<accession>A0ABS7VV54</accession>